<sequence length="47" mass="5652">IFIFDLSKKEFEKLSGLFWSKKTTVDPLSYFENLKVMKSRIHQQQSQ</sequence>
<reference evidence="1" key="1">
    <citation type="journal article" date="2015" name="Nature">
        <title>Complex archaea that bridge the gap between prokaryotes and eukaryotes.</title>
        <authorList>
            <person name="Spang A."/>
            <person name="Saw J.H."/>
            <person name="Jorgensen S.L."/>
            <person name="Zaremba-Niedzwiedzka K."/>
            <person name="Martijn J."/>
            <person name="Lind A.E."/>
            <person name="van Eijk R."/>
            <person name="Schleper C."/>
            <person name="Guy L."/>
            <person name="Ettema T.J."/>
        </authorList>
    </citation>
    <scope>NUCLEOTIDE SEQUENCE</scope>
</reference>
<organism evidence="1">
    <name type="scientific">marine sediment metagenome</name>
    <dbReference type="NCBI Taxonomy" id="412755"/>
    <lineage>
        <taxon>unclassified sequences</taxon>
        <taxon>metagenomes</taxon>
        <taxon>ecological metagenomes</taxon>
    </lineage>
</organism>
<name>A0A0F9D008_9ZZZZ</name>
<dbReference type="EMBL" id="LAZR01031036">
    <property type="protein sequence ID" value="KKL54889.1"/>
    <property type="molecule type" value="Genomic_DNA"/>
</dbReference>
<proteinExistence type="predicted"/>
<comment type="caution">
    <text evidence="1">The sequence shown here is derived from an EMBL/GenBank/DDBJ whole genome shotgun (WGS) entry which is preliminary data.</text>
</comment>
<gene>
    <name evidence="1" type="ORF">LCGC14_2260850</name>
</gene>
<evidence type="ECO:0000313" key="1">
    <source>
        <dbReference type="EMBL" id="KKL54889.1"/>
    </source>
</evidence>
<dbReference type="AlphaFoldDB" id="A0A0F9D008"/>
<accession>A0A0F9D008</accession>
<protein>
    <submittedName>
        <fullName evidence="1">Uncharacterized protein</fullName>
    </submittedName>
</protein>
<feature type="non-terminal residue" evidence="1">
    <location>
        <position position="1"/>
    </location>
</feature>